<dbReference type="Gene3D" id="3.30.450.40">
    <property type="match status" value="1"/>
</dbReference>
<dbReference type="PROSITE" id="PS51078">
    <property type="entry name" value="ICLR_ED"/>
    <property type="match status" value="1"/>
</dbReference>
<keyword evidence="7" id="KW-1185">Reference proteome</keyword>
<keyword evidence="1" id="KW-0805">Transcription regulation</keyword>
<name>A0A556QKA1_9BACT</name>
<dbReference type="Pfam" id="PF01614">
    <property type="entry name" value="IclR_C"/>
    <property type="match status" value="1"/>
</dbReference>
<dbReference type="SUPFAM" id="SSF55781">
    <property type="entry name" value="GAF domain-like"/>
    <property type="match status" value="1"/>
</dbReference>
<evidence type="ECO:0000256" key="3">
    <source>
        <dbReference type="ARBA" id="ARBA00023163"/>
    </source>
</evidence>
<keyword evidence="2" id="KW-0238">DNA-binding</keyword>
<dbReference type="PROSITE" id="PS51077">
    <property type="entry name" value="HTH_ICLR"/>
    <property type="match status" value="1"/>
</dbReference>
<dbReference type="PANTHER" id="PTHR30136">
    <property type="entry name" value="HELIX-TURN-HELIX TRANSCRIPTIONAL REGULATOR, ICLR FAMILY"/>
    <property type="match status" value="1"/>
</dbReference>
<dbReference type="InterPro" id="IPR005471">
    <property type="entry name" value="Tscrpt_reg_IclR_N"/>
</dbReference>
<dbReference type="SMART" id="SM00346">
    <property type="entry name" value="HTH_ICLR"/>
    <property type="match status" value="1"/>
</dbReference>
<dbReference type="PANTHER" id="PTHR30136:SF35">
    <property type="entry name" value="HTH-TYPE TRANSCRIPTIONAL REGULATOR RV1719"/>
    <property type="match status" value="1"/>
</dbReference>
<dbReference type="InterPro" id="IPR036390">
    <property type="entry name" value="WH_DNA-bd_sf"/>
</dbReference>
<dbReference type="OrthoDB" id="9791752at2"/>
<dbReference type="GO" id="GO:0003700">
    <property type="term" value="F:DNA-binding transcription factor activity"/>
    <property type="evidence" value="ECO:0007669"/>
    <property type="project" value="TreeGrafter"/>
</dbReference>
<dbReference type="InterPro" id="IPR036388">
    <property type="entry name" value="WH-like_DNA-bd_sf"/>
</dbReference>
<evidence type="ECO:0000256" key="2">
    <source>
        <dbReference type="ARBA" id="ARBA00023125"/>
    </source>
</evidence>
<evidence type="ECO:0000259" key="4">
    <source>
        <dbReference type="PROSITE" id="PS51077"/>
    </source>
</evidence>
<dbReference type="SUPFAM" id="SSF46785">
    <property type="entry name" value="Winged helix' DNA-binding domain"/>
    <property type="match status" value="1"/>
</dbReference>
<protein>
    <submittedName>
        <fullName evidence="6">IclR family transcriptional regulator</fullName>
    </submittedName>
</protein>
<comment type="caution">
    <text evidence="6">The sequence shown here is derived from an EMBL/GenBank/DDBJ whole genome shotgun (WGS) entry which is preliminary data.</text>
</comment>
<evidence type="ECO:0000256" key="1">
    <source>
        <dbReference type="ARBA" id="ARBA00023015"/>
    </source>
</evidence>
<dbReference type="InterPro" id="IPR014757">
    <property type="entry name" value="Tscrpt_reg_IclR_C"/>
</dbReference>
<gene>
    <name evidence="6" type="ORF">FPL22_13180</name>
</gene>
<reference evidence="6 7" key="1">
    <citation type="submission" date="2019-07" db="EMBL/GenBank/DDBJ databases">
        <title>Description of 53C-WASEF.</title>
        <authorList>
            <person name="Pitt A."/>
            <person name="Hahn M.W."/>
        </authorList>
    </citation>
    <scope>NUCLEOTIDE SEQUENCE [LARGE SCALE GENOMIC DNA]</scope>
    <source>
        <strain evidence="6 7">53C-WASEF</strain>
    </source>
</reference>
<dbReference type="Gene3D" id="1.10.10.10">
    <property type="entry name" value="Winged helix-like DNA-binding domain superfamily/Winged helix DNA-binding domain"/>
    <property type="match status" value="1"/>
</dbReference>
<accession>A0A556QKA1</accession>
<dbReference type="InterPro" id="IPR050707">
    <property type="entry name" value="HTH_MetabolicPath_Reg"/>
</dbReference>
<proteinExistence type="predicted"/>
<keyword evidence="3" id="KW-0804">Transcription</keyword>
<evidence type="ECO:0000259" key="5">
    <source>
        <dbReference type="PROSITE" id="PS51078"/>
    </source>
</evidence>
<dbReference type="InterPro" id="IPR029016">
    <property type="entry name" value="GAF-like_dom_sf"/>
</dbReference>
<organism evidence="6 7">
    <name type="scientific">Rariglobus hedericola</name>
    <dbReference type="NCBI Taxonomy" id="2597822"/>
    <lineage>
        <taxon>Bacteria</taxon>
        <taxon>Pseudomonadati</taxon>
        <taxon>Verrucomicrobiota</taxon>
        <taxon>Opitutia</taxon>
        <taxon>Opitutales</taxon>
        <taxon>Opitutaceae</taxon>
        <taxon>Rariglobus</taxon>
    </lineage>
</organism>
<dbReference type="EMBL" id="VMBG01000002">
    <property type="protein sequence ID" value="TSJ77051.1"/>
    <property type="molecule type" value="Genomic_DNA"/>
</dbReference>
<dbReference type="Proteomes" id="UP000315648">
    <property type="component" value="Unassembled WGS sequence"/>
</dbReference>
<dbReference type="AlphaFoldDB" id="A0A556QKA1"/>
<evidence type="ECO:0000313" key="7">
    <source>
        <dbReference type="Proteomes" id="UP000315648"/>
    </source>
</evidence>
<dbReference type="Pfam" id="PF09339">
    <property type="entry name" value="HTH_IclR"/>
    <property type="match status" value="1"/>
</dbReference>
<dbReference type="GO" id="GO:0045892">
    <property type="term" value="P:negative regulation of DNA-templated transcription"/>
    <property type="evidence" value="ECO:0007669"/>
    <property type="project" value="TreeGrafter"/>
</dbReference>
<dbReference type="GO" id="GO:0003677">
    <property type="term" value="F:DNA binding"/>
    <property type="evidence" value="ECO:0007669"/>
    <property type="project" value="UniProtKB-KW"/>
</dbReference>
<dbReference type="FunFam" id="1.10.10.10:FF:000056">
    <property type="entry name" value="IclR family transcriptional regulator"/>
    <property type="match status" value="1"/>
</dbReference>
<evidence type="ECO:0000313" key="6">
    <source>
        <dbReference type="EMBL" id="TSJ77051.1"/>
    </source>
</evidence>
<sequence length="313" mass="34128">MDRHGKWLKAAKLPQRAAGIQSILWTQVVWSRRDHMRERLAGHRSIYWNCFEVVAVIGLNGGMPLGTAPSANHTLVNGLRLLEIIAAGAEEFSVSELAKDMGLPKSHAHRLLRTLLDAGYVAQSADTHKYRSDFRLLALAGPFAERLPLRVHGGPVLRALSEAAHSSSYIAVPHQGAPLIIMSDLYRGVRPPHALGLGERLVRHATAFGKLFLALKRLPFESGELKRLTPNTITTVRELRSELAGIRRQGYAVNRCENSKDLYSFAAPVFDATGVLQGAIGLAVPPGLVNREGEEHFVGLVLKAAGKLSAQSL</sequence>
<feature type="domain" description="HTH iclR-type" evidence="4">
    <location>
        <begin position="72"/>
        <end position="134"/>
    </location>
</feature>
<feature type="domain" description="IclR-ED" evidence="5">
    <location>
        <begin position="135"/>
        <end position="313"/>
    </location>
</feature>